<proteinExistence type="predicted"/>
<dbReference type="PROSITE" id="PS50157">
    <property type="entry name" value="ZINC_FINGER_C2H2_2"/>
    <property type="match status" value="2"/>
</dbReference>
<evidence type="ECO:0000256" key="5">
    <source>
        <dbReference type="ARBA" id="ARBA00022833"/>
    </source>
</evidence>
<evidence type="ECO:0000256" key="7">
    <source>
        <dbReference type="PROSITE-ProRule" id="PRU00042"/>
    </source>
</evidence>
<dbReference type="RefSeq" id="XP_033535877.1">
    <property type="nucleotide sequence ID" value="XM_033676993.1"/>
</dbReference>
<name>A0A6G1G8J2_9PEZI</name>
<dbReference type="InterPro" id="IPR036236">
    <property type="entry name" value="Znf_C2H2_sf"/>
</dbReference>
<dbReference type="PROSITE" id="PS00028">
    <property type="entry name" value="ZINC_FINGER_C2H2_1"/>
    <property type="match status" value="2"/>
</dbReference>
<dbReference type="GeneID" id="54417563"/>
<evidence type="ECO:0000259" key="8">
    <source>
        <dbReference type="PROSITE" id="PS50157"/>
    </source>
</evidence>
<keyword evidence="10" id="KW-1185">Reference proteome</keyword>
<evidence type="ECO:0000313" key="10">
    <source>
        <dbReference type="Proteomes" id="UP000504638"/>
    </source>
</evidence>
<dbReference type="GO" id="GO:0000785">
    <property type="term" value="C:chromatin"/>
    <property type="evidence" value="ECO:0007669"/>
    <property type="project" value="TreeGrafter"/>
</dbReference>
<accession>A0A6G1G8J2</accession>
<evidence type="ECO:0000256" key="3">
    <source>
        <dbReference type="ARBA" id="ARBA00022737"/>
    </source>
</evidence>
<feature type="domain" description="C2H2-type" evidence="8">
    <location>
        <begin position="46"/>
        <end position="68"/>
    </location>
</feature>
<dbReference type="EMBL" id="ML975153">
    <property type="protein sequence ID" value="KAF1814246.1"/>
    <property type="molecule type" value="Genomic_DNA"/>
</dbReference>
<evidence type="ECO:0000256" key="6">
    <source>
        <dbReference type="ARBA" id="ARBA00023242"/>
    </source>
</evidence>
<organism evidence="9">
    <name type="scientific">Eremomyces bilateralis CBS 781.70</name>
    <dbReference type="NCBI Taxonomy" id="1392243"/>
    <lineage>
        <taxon>Eukaryota</taxon>
        <taxon>Fungi</taxon>
        <taxon>Dikarya</taxon>
        <taxon>Ascomycota</taxon>
        <taxon>Pezizomycotina</taxon>
        <taxon>Dothideomycetes</taxon>
        <taxon>Dothideomycetes incertae sedis</taxon>
        <taxon>Eremomycetales</taxon>
        <taxon>Eremomycetaceae</taxon>
        <taxon>Eremomyces</taxon>
    </lineage>
</organism>
<dbReference type="GO" id="GO:0006351">
    <property type="term" value="P:DNA-templated transcription"/>
    <property type="evidence" value="ECO:0007669"/>
    <property type="project" value="InterPro"/>
</dbReference>
<dbReference type="SUPFAM" id="SSF57667">
    <property type="entry name" value="beta-beta-alpha zinc fingers"/>
    <property type="match status" value="1"/>
</dbReference>
<dbReference type="PANTHER" id="PTHR40626:SF14">
    <property type="entry name" value="C2H2 TYPE ZINC FINGER DOMAIN PROTEIN (AFU_ORTHOLOGUE AFUA_1G02360)"/>
    <property type="match status" value="1"/>
</dbReference>
<dbReference type="SMART" id="SM00355">
    <property type="entry name" value="ZnF_C2H2"/>
    <property type="match status" value="2"/>
</dbReference>
<evidence type="ECO:0000256" key="2">
    <source>
        <dbReference type="ARBA" id="ARBA00022723"/>
    </source>
</evidence>
<dbReference type="PANTHER" id="PTHR40626">
    <property type="entry name" value="MIP31509P"/>
    <property type="match status" value="1"/>
</dbReference>
<dbReference type="Gene3D" id="3.30.160.60">
    <property type="entry name" value="Classic Zinc Finger"/>
    <property type="match status" value="2"/>
</dbReference>
<dbReference type="AlphaFoldDB" id="A0A6G1G8J2"/>
<keyword evidence="5" id="KW-0862">Zinc</keyword>
<dbReference type="Proteomes" id="UP000504638">
    <property type="component" value="Unplaced"/>
</dbReference>
<dbReference type="GO" id="GO:0000981">
    <property type="term" value="F:DNA-binding transcription factor activity, RNA polymerase II-specific"/>
    <property type="evidence" value="ECO:0007669"/>
    <property type="project" value="InterPro"/>
</dbReference>
<keyword evidence="6" id="KW-0539">Nucleus</keyword>
<keyword evidence="2" id="KW-0479">Metal-binding</keyword>
<dbReference type="GO" id="GO:0008270">
    <property type="term" value="F:zinc ion binding"/>
    <property type="evidence" value="ECO:0007669"/>
    <property type="project" value="UniProtKB-KW"/>
</dbReference>
<feature type="domain" description="C2H2-type" evidence="8">
    <location>
        <begin position="18"/>
        <end position="45"/>
    </location>
</feature>
<dbReference type="InterPro" id="IPR013087">
    <property type="entry name" value="Znf_C2H2_type"/>
</dbReference>
<dbReference type="FunFam" id="3.30.160.60:FF:000515">
    <property type="entry name" value="early growth response protein 4"/>
    <property type="match status" value="1"/>
</dbReference>
<dbReference type="InterPro" id="IPR007219">
    <property type="entry name" value="XnlR_reg_dom"/>
</dbReference>
<gene>
    <name evidence="9 11" type="ORF">P152DRAFT_412867</name>
</gene>
<evidence type="ECO:0000256" key="4">
    <source>
        <dbReference type="ARBA" id="ARBA00022771"/>
    </source>
</evidence>
<comment type="subcellular location">
    <subcellularLocation>
        <location evidence="1">Nucleus</location>
    </subcellularLocation>
</comment>
<protein>
    <recommendedName>
        <fullName evidence="8">C2H2-type domain-containing protein</fullName>
    </recommendedName>
</protein>
<keyword evidence="3" id="KW-0677">Repeat</keyword>
<dbReference type="GO" id="GO:0000978">
    <property type="term" value="F:RNA polymerase II cis-regulatory region sequence-specific DNA binding"/>
    <property type="evidence" value="ECO:0007669"/>
    <property type="project" value="InterPro"/>
</dbReference>
<dbReference type="CDD" id="cd12148">
    <property type="entry name" value="fungal_TF_MHR"/>
    <property type="match status" value="1"/>
</dbReference>
<reference evidence="9 11" key="1">
    <citation type="submission" date="2020-01" db="EMBL/GenBank/DDBJ databases">
        <authorList>
            <consortium name="DOE Joint Genome Institute"/>
            <person name="Haridas S."/>
            <person name="Albert R."/>
            <person name="Binder M."/>
            <person name="Bloem J."/>
            <person name="Labutti K."/>
            <person name="Salamov A."/>
            <person name="Andreopoulos B."/>
            <person name="Baker S.E."/>
            <person name="Barry K."/>
            <person name="Bills G."/>
            <person name="Bluhm B.H."/>
            <person name="Cannon C."/>
            <person name="Castanera R."/>
            <person name="Culley D.E."/>
            <person name="Daum C."/>
            <person name="Ezra D."/>
            <person name="Gonzalez J.B."/>
            <person name="Henrissat B."/>
            <person name="Kuo A."/>
            <person name="Liang C."/>
            <person name="Lipzen A."/>
            <person name="Lutzoni F."/>
            <person name="Magnuson J."/>
            <person name="Mondo S."/>
            <person name="Nolan M."/>
            <person name="Ohm R."/>
            <person name="Pangilinan J."/>
            <person name="Park H.-J."/>
            <person name="Ramirez L."/>
            <person name="Alfaro M."/>
            <person name="Sun H."/>
            <person name="Tritt A."/>
            <person name="Yoshinaga Y."/>
            <person name="Zwiers L.-H."/>
            <person name="Turgeon B.G."/>
            <person name="Goodwin S.B."/>
            <person name="Spatafora J.W."/>
            <person name="Crous P.W."/>
            <person name="Grigoriev I.V."/>
        </authorList>
    </citation>
    <scope>NUCLEOTIDE SEQUENCE</scope>
    <source>
        <strain evidence="9 11">CBS 781.70</strain>
    </source>
</reference>
<sequence>MPEPSDQPVLTKRSRLRLQCSVCHQAYSKREHLLRHERTHTGYRPFACGECGRKFARHDAMKRHAKLHIRCENVSGNLTPQGTSAPPLDLNCGSVDDHSALPSPVDAEAYGLHQPTEKGAVAPQNWEETVVLDSNAQLFWPDSEDLLQSIISYDPSFWAQASTYAPFLHGPLTPLVGNGAAAIPPLIPDSRTDSGQSAVQQLSGLIATAFTDITTAVDLSDLTSSFLDGCLHMFFTQVNCVFPIIHRPTFVFRECSAPLLLNAIALGSLFLGGKDAILKGEALWRLSHAAIATSWHTLIGHKGPYDKCGGVQLVLTALLSQVYAIFSRDKTIRMTSQIFHGLGFYWARHCGMFELAKMPKLPVDGSNSEHEQQIWRFWAARETQLRALLGMYIMDGIVAQFSGNPTFASHMGNPLPLPGSEAAFEATTASEWVQQTRASVPHNPKLSYCNVFRGLFGYENSVPSELSLPSCLSLRAALEGIASLVLESRRGYAAPPVGCPGTREIYLALLRLRGCIINNPSLNPVDSLSLLLRWHTNALSISADTARGTRRLCHLLGIQQHIFGGSPRHEDDLDPGGWVASPNARQALLHAVEMQKIVEELPRGRCHGFEVPVGVFCIASLYAAHVRAGVVTVVLPSVVDWEVAGLAISDLSSRDLDHVFVDRVLREGDTAKRETVEFVAGRFHGGLAAGIGTSTMTVHTKNLSYELSALLILLRGLSAQWGVAGEMERVLSMWIAKCG</sequence>
<evidence type="ECO:0000256" key="1">
    <source>
        <dbReference type="ARBA" id="ARBA00004123"/>
    </source>
</evidence>
<keyword evidence="4 7" id="KW-0863">Zinc-finger</keyword>
<dbReference type="OrthoDB" id="3945418at2759"/>
<evidence type="ECO:0000313" key="11">
    <source>
        <dbReference type="RefSeq" id="XP_033535877.1"/>
    </source>
</evidence>
<dbReference type="Pfam" id="PF04082">
    <property type="entry name" value="Fungal_trans"/>
    <property type="match status" value="1"/>
</dbReference>
<reference evidence="11" key="3">
    <citation type="submission" date="2025-04" db="UniProtKB">
        <authorList>
            <consortium name="RefSeq"/>
        </authorList>
    </citation>
    <scope>IDENTIFICATION</scope>
    <source>
        <strain evidence="11">CBS 781.70</strain>
    </source>
</reference>
<evidence type="ECO:0000313" key="9">
    <source>
        <dbReference type="EMBL" id="KAF1814246.1"/>
    </source>
</evidence>
<dbReference type="Pfam" id="PF00096">
    <property type="entry name" value="zf-C2H2"/>
    <property type="match status" value="2"/>
</dbReference>
<reference evidence="11" key="2">
    <citation type="submission" date="2020-04" db="EMBL/GenBank/DDBJ databases">
        <authorList>
            <consortium name="NCBI Genome Project"/>
        </authorList>
    </citation>
    <scope>NUCLEOTIDE SEQUENCE</scope>
    <source>
        <strain evidence="11">CBS 781.70</strain>
    </source>
</reference>
<dbReference type="GO" id="GO:0005634">
    <property type="term" value="C:nucleus"/>
    <property type="evidence" value="ECO:0007669"/>
    <property type="project" value="UniProtKB-SubCell"/>
</dbReference>
<dbReference type="InterPro" id="IPR051059">
    <property type="entry name" value="VerF-like"/>
</dbReference>